<evidence type="ECO:0000313" key="2">
    <source>
        <dbReference type="Proteomes" id="UP001151752"/>
    </source>
</evidence>
<dbReference type="AlphaFoldDB" id="A0A9Q0X2G7"/>
<protein>
    <submittedName>
        <fullName evidence="1">Uncharacterized protein</fullName>
    </submittedName>
</protein>
<reference evidence="1" key="2">
    <citation type="journal article" date="2023" name="Int. J. Mol. Sci.">
        <title>De Novo Assembly and Annotation of 11 Diverse Shrub Willow (Salix) Genomes Reveals Novel Gene Organization in Sex-Linked Regions.</title>
        <authorList>
            <person name="Hyden B."/>
            <person name="Feng K."/>
            <person name="Yates T.B."/>
            <person name="Jawdy S."/>
            <person name="Cereghino C."/>
            <person name="Smart L.B."/>
            <person name="Muchero W."/>
        </authorList>
    </citation>
    <scope>NUCLEOTIDE SEQUENCE</scope>
    <source>
        <tissue evidence="1">Shoot tip</tissue>
    </source>
</reference>
<dbReference type="Proteomes" id="UP001151752">
    <property type="component" value="Chromosome 16"/>
</dbReference>
<name>A0A9Q0X2G7_9ROSI</name>
<reference evidence="1" key="1">
    <citation type="submission" date="2022-11" db="EMBL/GenBank/DDBJ databases">
        <authorList>
            <person name="Hyden B.L."/>
            <person name="Feng K."/>
            <person name="Yates T."/>
            <person name="Jawdy S."/>
            <person name="Smart L.B."/>
            <person name="Muchero W."/>
        </authorList>
    </citation>
    <scope>NUCLEOTIDE SEQUENCE</scope>
    <source>
        <tissue evidence="1">Shoot tip</tissue>
    </source>
</reference>
<proteinExistence type="predicted"/>
<sequence>MDRTFWGRRVRVLRVWISLKKEQENLGDGGCDLGEEGYLEGDLNLLMLKIRKSAAKTASRAIRKLASKIASQPIRKSSAKTASCAKEISSAKTALRAK</sequence>
<gene>
    <name evidence="1" type="ORF">OIU74_001626</name>
</gene>
<comment type="caution">
    <text evidence="1">The sequence shown here is derived from an EMBL/GenBank/DDBJ whole genome shotgun (WGS) entry which is preliminary data.</text>
</comment>
<keyword evidence="2" id="KW-1185">Reference proteome</keyword>
<dbReference type="EMBL" id="JAPFFM010000001">
    <property type="protein sequence ID" value="KAJ6777682.1"/>
    <property type="molecule type" value="Genomic_DNA"/>
</dbReference>
<accession>A0A9Q0X2G7</accession>
<organism evidence="1 2">
    <name type="scientific">Salix koriyanagi</name>
    <dbReference type="NCBI Taxonomy" id="2511006"/>
    <lineage>
        <taxon>Eukaryota</taxon>
        <taxon>Viridiplantae</taxon>
        <taxon>Streptophyta</taxon>
        <taxon>Embryophyta</taxon>
        <taxon>Tracheophyta</taxon>
        <taxon>Spermatophyta</taxon>
        <taxon>Magnoliopsida</taxon>
        <taxon>eudicotyledons</taxon>
        <taxon>Gunneridae</taxon>
        <taxon>Pentapetalae</taxon>
        <taxon>rosids</taxon>
        <taxon>fabids</taxon>
        <taxon>Malpighiales</taxon>
        <taxon>Salicaceae</taxon>
        <taxon>Saliceae</taxon>
        <taxon>Salix</taxon>
    </lineage>
</organism>
<evidence type="ECO:0000313" key="1">
    <source>
        <dbReference type="EMBL" id="KAJ6777682.1"/>
    </source>
</evidence>